<accession>A0A2M9G5M5</accession>
<evidence type="ECO:0000313" key="12">
    <source>
        <dbReference type="EMBL" id="PJK31011.1"/>
    </source>
</evidence>
<dbReference type="EMBL" id="PHIG01000011">
    <property type="protein sequence ID" value="PJK31011.1"/>
    <property type="molecule type" value="Genomic_DNA"/>
</dbReference>
<evidence type="ECO:0000256" key="3">
    <source>
        <dbReference type="ARBA" id="ARBA00004931"/>
    </source>
</evidence>
<comment type="caution">
    <text evidence="12">The sequence shown here is derived from an EMBL/GenBank/DDBJ whole genome shotgun (WGS) entry which is preliminary data.</text>
</comment>
<evidence type="ECO:0000256" key="11">
    <source>
        <dbReference type="ARBA" id="ARBA00049229"/>
    </source>
</evidence>
<sequence length="281" mass="31354">MKQIFYYDGAWLDESPKLTGPMDHAFWMSSMVFDGARAFHGLAPDLRPHCERLIRSARSMLLAPPIGLDEVDGLCREAIRKLPKDGEYYVRPMFFAREGFVSPIPESTEFALAVYESPLPGGDGFAACLSSRRRPARDMAPTDAKAGCLYPNSQRALKEAADRGFDNAVIRDPSGNIAELATANLWIVRDGVAMTPVWNGTFLNGITRQRIIRLLGEAGFEVLETTLTHEDLMAADEIFSTGNYGKVTPMVRYEDRELQPGPVARRAREAYFDWAATERVI</sequence>
<dbReference type="EC" id="2.6.1.42" evidence="6"/>
<evidence type="ECO:0000256" key="10">
    <source>
        <dbReference type="ARBA" id="ARBA00048798"/>
    </source>
</evidence>
<dbReference type="Gene3D" id="3.30.470.10">
    <property type="match status" value="1"/>
</dbReference>
<evidence type="ECO:0000256" key="1">
    <source>
        <dbReference type="ARBA" id="ARBA00003109"/>
    </source>
</evidence>
<dbReference type="RefSeq" id="WP_109792520.1">
    <property type="nucleotide sequence ID" value="NZ_PHIG01000011.1"/>
</dbReference>
<dbReference type="PANTHER" id="PTHR42743:SF11">
    <property type="entry name" value="AMINODEOXYCHORISMATE LYASE"/>
    <property type="match status" value="1"/>
</dbReference>
<dbReference type="InterPro" id="IPR043132">
    <property type="entry name" value="BCAT-like_C"/>
</dbReference>
<dbReference type="InterPro" id="IPR036038">
    <property type="entry name" value="Aminotransferase-like"/>
</dbReference>
<dbReference type="OrthoDB" id="21319at2"/>
<name>A0A2M9G5M5_9PROT</name>
<evidence type="ECO:0000256" key="2">
    <source>
        <dbReference type="ARBA" id="ARBA00004824"/>
    </source>
</evidence>
<evidence type="ECO:0000256" key="6">
    <source>
        <dbReference type="ARBA" id="ARBA00013053"/>
    </source>
</evidence>
<evidence type="ECO:0000256" key="5">
    <source>
        <dbReference type="ARBA" id="ARBA00009320"/>
    </source>
</evidence>
<dbReference type="InterPro" id="IPR050571">
    <property type="entry name" value="Class-IV_PLP-Dep_Aminotrnsfr"/>
</dbReference>
<dbReference type="GO" id="GO:0005829">
    <property type="term" value="C:cytosol"/>
    <property type="evidence" value="ECO:0007669"/>
    <property type="project" value="TreeGrafter"/>
</dbReference>
<dbReference type="Proteomes" id="UP000229498">
    <property type="component" value="Unassembled WGS sequence"/>
</dbReference>
<dbReference type="Gene3D" id="3.20.10.10">
    <property type="entry name" value="D-amino Acid Aminotransferase, subunit A, domain 2"/>
    <property type="match status" value="1"/>
</dbReference>
<dbReference type="GO" id="GO:0004084">
    <property type="term" value="F:branched-chain-amino-acid transaminase activity"/>
    <property type="evidence" value="ECO:0007669"/>
    <property type="project" value="UniProtKB-EC"/>
</dbReference>
<dbReference type="GO" id="GO:0009082">
    <property type="term" value="P:branched-chain amino acid biosynthetic process"/>
    <property type="evidence" value="ECO:0007669"/>
    <property type="project" value="UniProtKB-KW"/>
</dbReference>
<dbReference type="PANTHER" id="PTHR42743">
    <property type="entry name" value="AMINO-ACID AMINOTRANSFERASE"/>
    <property type="match status" value="1"/>
</dbReference>
<comment type="catalytic activity">
    <reaction evidence="10">
        <text>L-isoleucine + 2-oxoglutarate = (S)-3-methyl-2-oxopentanoate + L-glutamate</text>
        <dbReference type="Rhea" id="RHEA:24801"/>
        <dbReference type="ChEBI" id="CHEBI:16810"/>
        <dbReference type="ChEBI" id="CHEBI:29985"/>
        <dbReference type="ChEBI" id="CHEBI:35146"/>
        <dbReference type="ChEBI" id="CHEBI:58045"/>
        <dbReference type="EC" id="2.6.1.42"/>
    </reaction>
</comment>
<evidence type="ECO:0000256" key="8">
    <source>
        <dbReference type="ARBA" id="ARBA00023304"/>
    </source>
</evidence>
<dbReference type="AlphaFoldDB" id="A0A2M9G5M5"/>
<protein>
    <recommendedName>
        <fullName evidence="7">Probable branched-chain-amino-acid aminotransferase</fullName>
        <ecNumber evidence="6">2.6.1.42</ecNumber>
    </recommendedName>
</protein>
<comment type="catalytic activity">
    <reaction evidence="9">
        <text>L-valine + 2-oxoglutarate = 3-methyl-2-oxobutanoate + L-glutamate</text>
        <dbReference type="Rhea" id="RHEA:24813"/>
        <dbReference type="ChEBI" id="CHEBI:11851"/>
        <dbReference type="ChEBI" id="CHEBI:16810"/>
        <dbReference type="ChEBI" id="CHEBI:29985"/>
        <dbReference type="ChEBI" id="CHEBI:57762"/>
        <dbReference type="EC" id="2.6.1.42"/>
    </reaction>
</comment>
<comment type="pathway">
    <text evidence="2">Amino-acid biosynthesis; L-isoleucine biosynthesis; L-isoleucine from 2-oxobutanoate: step 4/4.</text>
</comment>
<dbReference type="InterPro" id="IPR001544">
    <property type="entry name" value="Aminotrans_IV"/>
</dbReference>
<keyword evidence="12" id="KW-0808">Transferase</keyword>
<comment type="catalytic activity">
    <reaction evidence="11">
        <text>L-leucine + 2-oxoglutarate = 4-methyl-2-oxopentanoate + L-glutamate</text>
        <dbReference type="Rhea" id="RHEA:18321"/>
        <dbReference type="ChEBI" id="CHEBI:16810"/>
        <dbReference type="ChEBI" id="CHEBI:17865"/>
        <dbReference type="ChEBI" id="CHEBI:29985"/>
        <dbReference type="ChEBI" id="CHEBI:57427"/>
        <dbReference type="EC" id="2.6.1.42"/>
    </reaction>
</comment>
<keyword evidence="13" id="KW-1185">Reference proteome</keyword>
<proteinExistence type="inferred from homology"/>
<reference evidence="12 13" key="1">
    <citation type="submission" date="2017-11" db="EMBL/GenBank/DDBJ databases">
        <title>Draft genome sequence of Rhizobiales bacterium SY3-13.</title>
        <authorList>
            <person name="Sun C."/>
        </authorList>
    </citation>
    <scope>NUCLEOTIDE SEQUENCE [LARGE SCALE GENOMIC DNA]</scope>
    <source>
        <strain evidence="12 13">SY3-13</strain>
    </source>
</reference>
<keyword evidence="12" id="KW-0032">Aminotransferase</keyword>
<dbReference type="NCBIfam" id="NF009896">
    <property type="entry name" value="PRK13356.1"/>
    <property type="match status" value="1"/>
</dbReference>
<comment type="pathway">
    <text evidence="4">Amino-acid biosynthesis; L-leucine biosynthesis; L-leucine from 3-methyl-2-oxobutanoate: step 4/4.</text>
</comment>
<evidence type="ECO:0000256" key="4">
    <source>
        <dbReference type="ARBA" id="ARBA00005072"/>
    </source>
</evidence>
<dbReference type="InterPro" id="IPR043131">
    <property type="entry name" value="BCAT-like_N"/>
</dbReference>
<gene>
    <name evidence="12" type="ORF">CVT23_03865</name>
</gene>
<keyword evidence="8" id="KW-0100">Branched-chain amino acid biosynthesis</keyword>
<dbReference type="SUPFAM" id="SSF56752">
    <property type="entry name" value="D-aminoacid aminotransferase-like PLP-dependent enzymes"/>
    <property type="match status" value="1"/>
</dbReference>
<keyword evidence="8" id="KW-0028">Amino-acid biosynthesis</keyword>
<dbReference type="Pfam" id="PF01063">
    <property type="entry name" value="Aminotran_4"/>
    <property type="match status" value="1"/>
</dbReference>
<comment type="pathway">
    <text evidence="3">Amino-acid biosynthesis; L-valine biosynthesis; L-valine from pyruvate: step 4/4.</text>
</comment>
<evidence type="ECO:0000256" key="9">
    <source>
        <dbReference type="ARBA" id="ARBA00048212"/>
    </source>
</evidence>
<comment type="function">
    <text evidence="1">Acts on leucine, isoleucine and valine.</text>
</comment>
<comment type="similarity">
    <text evidence="5">Belongs to the class-IV pyridoxal-phosphate-dependent aminotransferase family.</text>
</comment>
<evidence type="ECO:0000256" key="7">
    <source>
        <dbReference type="ARBA" id="ARBA00014472"/>
    </source>
</evidence>
<organism evidence="12 13">
    <name type="scientific">Minwuia thermotolerans</name>
    <dbReference type="NCBI Taxonomy" id="2056226"/>
    <lineage>
        <taxon>Bacteria</taxon>
        <taxon>Pseudomonadati</taxon>
        <taxon>Pseudomonadota</taxon>
        <taxon>Alphaproteobacteria</taxon>
        <taxon>Minwuiales</taxon>
        <taxon>Minwuiaceae</taxon>
        <taxon>Minwuia</taxon>
    </lineage>
</organism>
<evidence type="ECO:0000313" key="13">
    <source>
        <dbReference type="Proteomes" id="UP000229498"/>
    </source>
</evidence>